<dbReference type="STRING" id="31234.E3M9I5"/>
<dbReference type="AlphaFoldDB" id="E3M9I5"/>
<organism evidence="3">
    <name type="scientific">Caenorhabditis remanei</name>
    <name type="common">Caenorhabditis vulgaris</name>
    <dbReference type="NCBI Taxonomy" id="31234"/>
    <lineage>
        <taxon>Eukaryota</taxon>
        <taxon>Metazoa</taxon>
        <taxon>Ecdysozoa</taxon>
        <taxon>Nematoda</taxon>
        <taxon>Chromadorea</taxon>
        <taxon>Rhabditida</taxon>
        <taxon>Rhabditina</taxon>
        <taxon>Rhabditomorpha</taxon>
        <taxon>Rhabditoidea</taxon>
        <taxon>Rhabditidae</taxon>
        <taxon>Peloderinae</taxon>
        <taxon>Caenorhabditis</taxon>
    </lineage>
</organism>
<keyword evidence="3" id="KW-1185">Reference proteome</keyword>
<sequence length="125" mass="14686">MQLSTRSTRLPETRPCSSATPVTGYVRGNQRYEAMWRIAQKQYNDTHIDDTFDKLFRLLYEKDEQRLLHVISQQFNVNIIAGDMIEEEPMNFDDQMTGHFQEAEFVPTDDVAMNEQLYDNSIPFT</sequence>
<protein>
    <submittedName>
        <fullName evidence="2">Uncharacterized protein</fullName>
    </submittedName>
</protein>
<dbReference type="HOGENOM" id="CLU_1994736_0_0_1"/>
<dbReference type="PANTHER" id="PTHR31824:SF3">
    <property type="entry name" value="AAA DOMAIN-CONTAINING PROTEIN"/>
    <property type="match status" value="1"/>
</dbReference>
<dbReference type="PANTHER" id="PTHR31824">
    <property type="entry name" value="PROTEIN CBG17809"/>
    <property type="match status" value="1"/>
</dbReference>
<dbReference type="OrthoDB" id="10519195at2759"/>
<dbReference type="InParanoid" id="E3M9I5"/>
<evidence type="ECO:0000313" key="3">
    <source>
        <dbReference type="Proteomes" id="UP000008281"/>
    </source>
</evidence>
<feature type="compositionally biased region" description="Polar residues" evidence="1">
    <location>
        <begin position="1"/>
        <end position="21"/>
    </location>
</feature>
<evidence type="ECO:0000256" key="1">
    <source>
        <dbReference type="SAM" id="MobiDB-lite"/>
    </source>
</evidence>
<accession>E3M9I5</accession>
<proteinExistence type="predicted"/>
<dbReference type="EMBL" id="DS268430">
    <property type="protein sequence ID" value="EFO96177.1"/>
    <property type="molecule type" value="Genomic_DNA"/>
</dbReference>
<dbReference type="Proteomes" id="UP000008281">
    <property type="component" value="Unassembled WGS sequence"/>
</dbReference>
<name>E3M9I5_CAERE</name>
<feature type="region of interest" description="Disordered" evidence="1">
    <location>
        <begin position="1"/>
        <end position="22"/>
    </location>
</feature>
<gene>
    <name evidence="2" type="ORF">CRE_14677</name>
</gene>
<evidence type="ECO:0000313" key="2">
    <source>
        <dbReference type="EMBL" id="EFO96177.1"/>
    </source>
</evidence>
<reference evidence="2" key="1">
    <citation type="submission" date="2007-07" db="EMBL/GenBank/DDBJ databases">
        <title>PCAP assembly of the Caenorhabditis remanei genome.</title>
        <authorList>
            <consortium name="The Caenorhabditis remanei Sequencing Consortium"/>
            <person name="Wilson R.K."/>
        </authorList>
    </citation>
    <scope>NUCLEOTIDE SEQUENCE [LARGE SCALE GENOMIC DNA]</scope>
    <source>
        <strain evidence="2">PB4641</strain>
    </source>
</reference>